<dbReference type="Pfam" id="PF00350">
    <property type="entry name" value="Dynamin_N"/>
    <property type="match status" value="1"/>
</dbReference>
<organism evidence="8 9">
    <name type="scientific">Streptomyces luteogriseus</name>
    <dbReference type="NCBI Taxonomy" id="68233"/>
    <lineage>
        <taxon>Bacteria</taxon>
        <taxon>Bacillati</taxon>
        <taxon>Actinomycetota</taxon>
        <taxon>Actinomycetes</taxon>
        <taxon>Kitasatosporales</taxon>
        <taxon>Streptomycetaceae</taxon>
        <taxon>Streptomyces</taxon>
    </lineage>
</organism>
<gene>
    <name evidence="8" type="ORF">BJ965_000044</name>
</gene>
<evidence type="ECO:0000256" key="1">
    <source>
        <dbReference type="ARBA" id="ARBA00004370"/>
    </source>
</evidence>
<name>A0A7W7GCL9_9ACTN</name>
<dbReference type="InterPro" id="IPR027094">
    <property type="entry name" value="Mitofusin_fam"/>
</dbReference>
<protein>
    <recommendedName>
        <fullName evidence="7">Dynamin N-terminal domain-containing protein</fullName>
    </recommendedName>
</protein>
<reference evidence="8 9" key="1">
    <citation type="submission" date="2020-08" db="EMBL/GenBank/DDBJ databases">
        <title>Sequencing the genomes of 1000 actinobacteria strains.</title>
        <authorList>
            <person name="Klenk H.-P."/>
        </authorList>
    </citation>
    <scope>NUCLEOTIDE SEQUENCE [LARGE SCALE GENOMIC DNA]</scope>
    <source>
        <strain evidence="8 9">DSM 40483</strain>
    </source>
</reference>
<dbReference type="GO" id="GO:0016020">
    <property type="term" value="C:membrane"/>
    <property type="evidence" value="ECO:0007669"/>
    <property type="project" value="UniProtKB-SubCell"/>
</dbReference>
<evidence type="ECO:0000256" key="2">
    <source>
        <dbReference type="ARBA" id="ARBA00022741"/>
    </source>
</evidence>
<keyword evidence="9" id="KW-1185">Reference proteome</keyword>
<dbReference type="InterPro" id="IPR027417">
    <property type="entry name" value="P-loop_NTPase"/>
</dbReference>
<dbReference type="EMBL" id="JACHMS010000001">
    <property type="protein sequence ID" value="MBB4710162.1"/>
    <property type="molecule type" value="Genomic_DNA"/>
</dbReference>
<evidence type="ECO:0000256" key="4">
    <source>
        <dbReference type="ARBA" id="ARBA00023134"/>
    </source>
</evidence>
<dbReference type="PANTHER" id="PTHR10465:SF0">
    <property type="entry name" value="SARCALUMENIN"/>
    <property type="match status" value="1"/>
</dbReference>
<feature type="compositionally biased region" description="Low complexity" evidence="6">
    <location>
        <begin position="1"/>
        <end position="17"/>
    </location>
</feature>
<feature type="region of interest" description="Disordered" evidence="6">
    <location>
        <begin position="1"/>
        <end position="21"/>
    </location>
</feature>
<dbReference type="Gene3D" id="3.40.50.300">
    <property type="entry name" value="P-loop containing nucleotide triphosphate hydrolases"/>
    <property type="match status" value="1"/>
</dbReference>
<evidence type="ECO:0000259" key="7">
    <source>
        <dbReference type="Pfam" id="PF00350"/>
    </source>
</evidence>
<sequence>MSSTSPPSAGAPPKGASVVPTPQIATVTPDWLREARRLAEDHGQEHIREALDLLAAGRGRPAFRIAVVGEFNRGKSTLINRLLGRDLLPTGPLPVTRAPVVIRACDEEGLILGRPDGRRELRKLDDDGIWDGLTGTPAEPEPGALAGAPEPEVTLAVADDWLAGLDAELVDTPGVNSGTEEQFEQVRRTAAGSDAVLFVVSALSPMSITERRLLEEEVLCRHVPFVAVVVTMLDLVDGDDREESVRDLGKRVADLGGLPVLTAPVPGGGEPELAALRGLVEGYARDSERALWRDRGIAAQVADHCEAMARIATEAEAVGRLPEEEAAERARTERALQESEGRQWEQLRVDLTSRQLHLCTRLREHVQKGRDGIIERLRWDLERASDPGTWWGRDLPVRLGQELSLLARSCERTVLLPGMAADTDWLDGEVARRLPGAARSPLPGTLELTTEPEIAGEVSSLSRTRLITRLGAQGGSILGLLIATARQSQSGRADSGPSGPPPMLYGSVLSLVGGLLAEAYVRNAAEEQRREVDAVLVRAVDESAGVFQRRAVDALGDVYADVFARLRESHRAWADARRAAVESASASGTDWARLASDAAELATHIRSVLASACRDEEEER</sequence>
<dbReference type="Proteomes" id="UP000565089">
    <property type="component" value="Unassembled WGS sequence"/>
</dbReference>
<keyword evidence="5" id="KW-0472">Membrane</keyword>
<dbReference type="GeneID" id="95792140"/>
<evidence type="ECO:0000256" key="5">
    <source>
        <dbReference type="ARBA" id="ARBA00023136"/>
    </source>
</evidence>
<dbReference type="RefSeq" id="WP_184906766.1">
    <property type="nucleotide sequence ID" value="NZ_JACHMS010000001.1"/>
</dbReference>
<dbReference type="AlphaFoldDB" id="A0A7W7GCL9"/>
<keyword evidence="2" id="KW-0547">Nucleotide-binding</keyword>
<dbReference type="SUPFAM" id="SSF52540">
    <property type="entry name" value="P-loop containing nucleoside triphosphate hydrolases"/>
    <property type="match status" value="1"/>
</dbReference>
<dbReference type="InterPro" id="IPR045063">
    <property type="entry name" value="Dynamin_N"/>
</dbReference>
<comment type="subcellular location">
    <subcellularLocation>
        <location evidence="1">Membrane</location>
    </subcellularLocation>
</comment>
<dbReference type="GO" id="GO:0005525">
    <property type="term" value="F:GTP binding"/>
    <property type="evidence" value="ECO:0007669"/>
    <property type="project" value="UniProtKB-KW"/>
</dbReference>
<evidence type="ECO:0000256" key="6">
    <source>
        <dbReference type="SAM" id="MobiDB-lite"/>
    </source>
</evidence>
<evidence type="ECO:0000313" key="9">
    <source>
        <dbReference type="Proteomes" id="UP000565089"/>
    </source>
</evidence>
<comment type="caution">
    <text evidence="8">The sequence shown here is derived from an EMBL/GenBank/DDBJ whole genome shotgun (WGS) entry which is preliminary data.</text>
</comment>
<accession>A0A7W7GCL9</accession>
<dbReference type="PANTHER" id="PTHR10465">
    <property type="entry name" value="TRANSMEMBRANE GTPASE FZO1"/>
    <property type="match status" value="1"/>
</dbReference>
<proteinExistence type="predicted"/>
<keyword evidence="3" id="KW-0378">Hydrolase</keyword>
<evidence type="ECO:0000313" key="8">
    <source>
        <dbReference type="EMBL" id="MBB4710162.1"/>
    </source>
</evidence>
<evidence type="ECO:0000256" key="3">
    <source>
        <dbReference type="ARBA" id="ARBA00022801"/>
    </source>
</evidence>
<keyword evidence="4" id="KW-0342">GTP-binding</keyword>
<feature type="domain" description="Dynamin N-terminal" evidence="7">
    <location>
        <begin position="65"/>
        <end position="231"/>
    </location>
</feature>
<dbReference type="GO" id="GO:0003924">
    <property type="term" value="F:GTPase activity"/>
    <property type="evidence" value="ECO:0007669"/>
    <property type="project" value="InterPro"/>
</dbReference>